<dbReference type="GO" id="GO:0002188">
    <property type="term" value="P:translation reinitiation"/>
    <property type="evidence" value="ECO:0007669"/>
    <property type="project" value="TreeGrafter"/>
</dbReference>
<dbReference type="Gene3D" id="3.30.780.10">
    <property type="entry name" value="SUI1-like domain"/>
    <property type="match status" value="1"/>
</dbReference>
<evidence type="ECO:0000256" key="2">
    <source>
        <dbReference type="ARBA" id="ARBA00022845"/>
    </source>
</evidence>
<dbReference type="SUPFAM" id="SSF55159">
    <property type="entry name" value="eIF1-like"/>
    <property type="match status" value="1"/>
</dbReference>
<dbReference type="GO" id="GO:0006417">
    <property type="term" value="P:regulation of translation"/>
    <property type="evidence" value="ECO:0007669"/>
    <property type="project" value="UniProtKB-KW"/>
</dbReference>
<dbReference type="InterPro" id="IPR005872">
    <property type="entry name" value="SUI1_arc_bac"/>
</dbReference>
<evidence type="ECO:0000259" key="4">
    <source>
        <dbReference type="PROSITE" id="PS50296"/>
    </source>
</evidence>
<dbReference type="InterPro" id="IPR001950">
    <property type="entry name" value="SUI1"/>
</dbReference>
<dbReference type="Pfam" id="PF01253">
    <property type="entry name" value="SUI1"/>
    <property type="match status" value="1"/>
</dbReference>
<evidence type="ECO:0000256" key="1">
    <source>
        <dbReference type="ARBA" id="ARBA00005422"/>
    </source>
</evidence>
<evidence type="ECO:0000313" key="6">
    <source>
        <dbReference type="Proteomes" id="UP000198790"/>
    </source>
</evidence>
<keyword evidence="2" id="KW-0810">Translation regulation</keyword>
<dbReference type="PANTHER" id="PTHR12789:SF0">
    <property type="entry name" value="DENSITY-REGULATED PROTEIN"/>
    <property type="match status" value="1"/>
</dbReference>
<accession>A0A1I0Y9S1</accession>
<dbReference type="PROSITE" id="PS50296">
    <property type="entry name" value="SUI1"/>
    <property type="match status" value="1"/>
</dbReference>
<dbReference type="GO" id="GO:0003743">
    <property type="term" value="F:translation initiation factor activity"/>
    <property type="evidence" value="ECO:0007669"/>
    <property type="project" value="UniProtKB-KW"/>
</dbReference>
<protein>
    <submittedName>
        <fullName evidence="5">Translation initiation factor 1</fullName>
    </submittedName>
</protein>
<dbReference type="CDD" id="cd11567">
    <property type="entry name" value="YciH_like"/>
    <property type="match status" value="1"/>
</dbReference>
<proteinExistence type="inferred from homology"/>
<organism evidence="5 6">
    <name type="scientific">Algoriphagus aquimarinus</name>
    <dbReference type="NCBI Taxonomy" id="237018"/>
    <lineage>
        <taxon>Bacteria</taxon>
        <taxon>Pseudomonadati</taxon>
        <taxon>Bacteroidota</taxon>
        <taxon>Cytophagia</taxon>
        <taxon>Cytophagales</taxon>
        <taxon>Cyclobacteriaceae</taxon>
        <taxon>Algoriphagus</taxon>
    </lineage>
</organism>
<evidence type="ECO:0000256" key="3">
    <source>
        <dbReference type="ARBA" id="ARBA00022917"/>
    </source>
</evidence>
<dbReference type="InterPro" id="IPR036877">
    <property type="entry name" value="SUI1_dom_sf"/>
</dbReference>
<dbReference type="GO" id="GO:0001731">
    <property type="term" value="P:formation of translation preinitiation complex"/>
    <property type="evidence" value="ECO:0007669"/>
    <property type="project" value="TreeGrafter"/>
</dbReference>
<dbReference type="InterPro" id="IPR050318">
    <property type="entry name" value="DENR/SUI1_TIF"/>
</dbReference>
<dbReference type="GO" id="GO:0003729">
    <property type="term" value="F:mRNA binding"/>
    <property type="evidence" value="ECO:0007669"/>
    <property type="project" value="TreeGrafter"/>
</dbReference>
<comment type="similarity">
    <text evidence="1">Belongs to the SUI1 family.</text>
</comment>
<gene>
    <name evidence="5" type="ORF">SAMN04489723_104191</name>
</gene>
<dbReference type="Proteomes" id="UP000198790">
    <property type="component" value="Unassembled WGS sequence"/>
</dbReference>
<dbReference type="STRING" id="237018.SAMN04489723_104191"/>
<dbReference type="PANTHER" id="PTHR12789">
    <property type="entry name" value="DENSITY-REGULATED PROTEIN HOMOLOG"/>
    <property type="match status" value="1"/>
</dbReference>
<keyword evidence="6" id="KW-1185">Reference proteome</keyword>
<evidence type="ECO:0000313" key="5">
    <source>
        <dbReference type="EMBL" id="SFB09942.1"/>
    </source>
</evidence>
<dbReference type="AlphaFoldDB" id="A0A1I0Y9S1"/>
<keyword evidence="3" id="KW-0648">Protein biosynthesis</keyword>
<dbReference type="EMBL" id="FOKK01000004">
    <property type="protein sequence ID" value="SFB09942.1"/>
    <property type="molecule type" value="Genomic_DNA"/>
</dbReference>
<feature type="domain" description="SUI1" evidence="4">
    <location>
        <begin position="74"/>
        <end position="140"/>
    </location>
</feature>
<keyword evidence="5" id="KW-0396">Initiation factor</keyword>
<reference evidence="5 6" key="1">
    <citation type="submission" date="2016-10" db="EMBL/GenBank/DDBJ databases">
        <authorList>
            <person name="de Groot N.N."/>
        </authorList>
    </citation>
    <scope>NUCLEOTIDE SEQUENCE [LARGE SCALE GENOMIC DNA]</scope>
    <source>
        <strain evidence="5 6">DSM 23399</strain>
    </source>
</reference>
<sequence length="148" mass="16326">MQSVLFGHLRLSNSLIRITLPTLRGRYFHLIMAKKNNDWKKRDGVVYSTSDDFEFQTGGEESDETLASNQQNLKVLLDKKARAGKKVTLIEGFIGSDDDLKELGKMLKNKCGVGGSAKDGEILIQGDHRDKVVQVLQAAGYKAKKSGG</sequence>
<name>A0A1I0Y9S1_9BACT</name>